<dbReference type="InParanoid" id="A0A2J6TUC7"/>
<dbReference type="Pfam" id="PF03992">
    <property type="entry name" value="ABM"/>
    <property type="match status" value="1"/>
</dbReference>
<dbReference type="SUPFAM" id="SSF54909">
    <property type="entry name" value="Dimeric alpha+beta barrel"/>
    <property type="match status" value="1"/>
</dbReference>
<dbReference type="Proteomes" id="UP000235371">
    <property type="component" value="Unassembled WGS sequence"/>
</dbReference>
<dbReference type="InterPro" id="IPR011008">
    <property type="entry name" value="Dimeric_a/b-barrel"/>
</dbReference>
<organism evidence="2 3">
    <name type="scientific">Hyaloscypha bicolor E</name>
    <dbReference type="NCBI Taxonomy" id="1095630"/>
    <lineage>
        <taxon>Eukaryota</taxon>
        <taxon>Fungi</taxon>
        <taxon>Dikarya</taxon>
        <taxon>Ascomycota</taxon>
        <taxon>Pezizomycotina</taxon>
        <taxon>Leotiomycetes</taxon>
        <taxon>Helotiales</taxon>
        <taxon>Hyaloscyphaceae</taxon>
        <taxon>Hyaloscypha</taxon>
        <taxon>Hyaloscypha bicolor</taxon>
    </lineage>
</organism>
<reference evidence="2 3" key="1">
    <citation type="submission" date="2016-04" db="EMBL/GenBank/DDBJ databases">
        <title>A degradative enzymes factory behind the ericoid mycorrhizal symbiosis.</title>
        <authorList>
            <consortium name="DOE Joint Genome Institute"/>
            <person name="Martino E."/>
            <person name="Morin E."/>
            <person name="Grelet G."/>
            <person name="Kuo A."/>
            <person name="Kohler A."/>
            <person name="Daghino S."/>
            <person name="Barry K."/>
            <person name="Choi C."/>
            <person name="Cichocki N."/>
            <person name="Clum A."/>
            <person name="Copeland A."/>
            <person name="Hainaut M."/>
            <person name="Haridas S."/>
            <person name="Labutti K."/>
            <person name="Lindquist E."/>
            <person name="Lipzen A."/>
            <person name="Khouja H.-R."/>
            <person name="Murat C."/>
            <person name="Ohm R."/>
            <person name="Olson A."/>
            <person name="Spatafora J."/>
            <person name="Veneault-Fourrey C."/>
            <person name="Henrissat B."/>
            <person name="Grigoriev I."/>
            <person name="Martin F."/>
            <person name="Perotto S."/>
        </authorList>
    </citation>
    <scope>NUCLEOTIDE SEQUENCE [LARGE SCALE GENOMIC DNA]</scope>
    <source>
        <strain evidence="2 3">E</strain>
    </source>
</reference>
<keyword evidence="3" id="KW-1185">Reference proteome</keyword>
<protein>
    <recommendedName>
        <fullName evidence="1">ABM domain-containing protein</fullName>
    </recommendedName>
</protein>
<dbReference type="Gene3D" id="3.30.70.100">
    <property type="match status" value="1"/>
</dbReference>
<gene>
    <name evidence="2" type="ORF">K444DRAFT_551721</name>
</gene>
<accession>A0A2J6TUC7</accession>
<proteinExistence type="predicted"/>
<evidence type="ECO:0000259" key="1">
    <source>
        <dbReference type="Pfam" id="PF03992"/>
    </source>
</evidence>
<name>A0A2J6TUC7_9HELO</name>
<evidence type="ECO:0000313" key="3">
    <source>
        <dbReference type="Proteomes" id="UP000235371"/>
    </source>
</evidence>
<feature type="domain" description="ABM" evidence="1">
    <location>
        <begin position="1"/>
        <end position="57"/>
    </location>
</feature>
<evidence type="ECO:0000313" key="2">
    <source>
        <dbReference type="EMBL" id="PMD66597.1"/>
    </source>
</evidence>
<sequence length="104" mass="12520">MASLHITWHFAPEHVPTFYEALRPLHEKLVQEKECLYFNVYDIMQQPGVVRLVEIWDCDMKWMAEVQSKKDYYAPFFEATKKISLQPQNIEFMKGVGEFRFMRL</sequence>
<dbReference type="OrthoDB" id="4126315at2759"/>
<dbReference type="GeneID" id="36584636"/>
<dbReference type="AlphaFoldDB" id="A0A2J6TUC7"/>
<dbReference type="InterPro" id="IPR007138">
    <property type="entry name" value="ABM_dom"/>
</dbReference>
<dbReference type="EMBL" id="KZ613743">
    <property type="protein sequence ID" value="PMD66597.1"/>
    <property type="molecule type" value="Genomic_DNA"/>
</dbReference>
<dbReference type="RefSeq" id="XP_024743501.1">
    <property type="nucleotide sequence ID" value="XM_024876557.1"/>
</dbReference>